<gene>
    <name evidence="1" type="ORF">PN36_17225</name>
</gene>
<protein>
    <submittedName>
        <fullName evidence="1">Uncharacterized protein</fullName>
    </submittedName>
</protein>
<evidence type="ECO:0000313" key="2">
    <source>
        <dbReference type="Proteomes" id="UP000030428"/>
    </source>
</evidence>
<sequence>MKGAIMEIHYQYQFSVNAQKTQPVKVHSKIELNGYCDAFPQHFNYQLKGGQFEQGCLPDMELTKLPERLTHEQICEMLPEICKPAAPMASPENSSEEYCLMFPDECPEKEEYEDTETMKEICEIDEPNSSKCIMWKKIETEFASCFFNSECHTFEISISE</sequence>
<keyword evidence="2" id="KW-1185">Reference proteome</keyword>
<reference evidence="1 2" key="1">
    <citation type="journal article" date="2016" name="Front. Microbiol.">
        <title>Single-Cell (Meta-)Genomics of a Dimorphic Candidatus Thiomargarita nelsonii Reveals Genomic Plasticity.</title>
        <authorList>
            <person name="Flood B.E."/>
            <person name="Fliss P."/>
            <person name="Jones D.S."/>
            <person name="Dick G.J."/>
            <person name="Jain S."/>
            <person name="Kaster A.K."/>
            <person name="Winkel M."/>
            <person name="Mussmann M."/>
            <person name="Bailey J."/>
        </authorList>
    </citation>
    <scope>NUCLEOTIDE SEQUENCE [LARGE SCALE GENOMIC DNA]</scope>
    <source>
        <strain evidence="1">Hydrate Ridge</strain>
    </source>
</reference>
<organism evidence="1 2">
    <name type="scientific">Candidatus Thiomargarita nelsonii</name>
    <dbReference type="NCBI Taxonomy" id="1003181"/>
    <lineage>
        <taxon>Bacteria</taxon>
        <taxon>Pseudomonadati</taxon>
        <taxon>Pseudomonadota</taxon>
        <taxon>Gammaproteobacteria</taxon>
        <taxon>Thiotrichales</taxon>
        <taxon>Thiotrichaceae</taxon>
        <taxon>Thiomargarita</taxon>
    </lineage>
</organism>
<name>A0A4E0QPL2_9GAMM</name>
<dbReference type="Proteomes" id="UP000030428">
    <property type="component" value="Unassembled WGS sequence"/>
</dbReference>
<proteinExistence type="predicted"/>
<accession>A0A4E0QPL2</accession>
<dbReference type="EMBL" id="JSZA02000066">
    <property type="protein sequence ID" value="TGO02877.1"/>
    <property type="molecule type" value="Genomic_DNA"/>
</dbReference>
<dbReference type="AlphaFoldDB" id="A0A4E0QPL2"/>
<comment type="caution">
    <text evidence="1">The sequence shown here is derived from an EMBL/GenBank/DDBJ whole genome shotgun (WGS) entry which is preliminary data.</text>
</comment>
<evidence type="ECO:0000313" key="1">
    <source>
        <dbReference type="EMBL" id="TGO02877.1"/>
    </source>
</evidence>